<evidence type="ECO:0000313" key="4">
    <source>
        <dbReference type="Proteomes" id="UP000708148"/>
    </source>
</evidence>
<sequence length="1052" mass="117383">MESGDALCRAGHTSTVVGTSLFIMFGFRKPQDGKEKKYLSDVLRFTPENNSWMKVGELGAGRGHHTATLVGSRIWVIGGQDTKYIFDGVLCFDVETLRWVNPETERNGGFLIRWPRTRDGHSLARRTCHTATLHPHNPKAIIVAGGISLIEAGTFAYRSDVFMLDTITGQVQLLARLDAGLAFHSAVTFRSSVLLVAGDRGGKNNKNGQVLEMITPIGSQWRASNPVLLSGHDMLKLSSQAVAEYKGMLFCLGGLRGRKQRTNDLLCLRISPGGGWECLKVADVFDDRMEGRAAHTVSVINSTMYIFGGCTGSRLYSGRMWTLDLAAVVRQINLTPFESDFDFMPSSSQPNLQAQSMNLYSSAPAEWRVESREVRSGEVRGGTAPKMTVGQYEDTTHKKRRTTIGAKRAASPEVPRTVPRAAFVRSVSDVGFLHGGPNLQATSMQSTKSVMVDAVTGDLPWPAEQSVELFDGDTVGIPLDQAATRSIHLQSTDKEHTVPGVSEGGFISEQHAEASEKLQRQLEALREAERVQQSLERLSLEKEHLGTKLERLSLEKESLGTKLNSAELASNERAKEIERLKEELESLKAENKAHVEAIEEHKVTIEDQANRIEALVARQDDKEEGMNELRATSSSTIRELQQRIADLEEEIVETQENAKRTIRDYETASAEIIEDLESQLGQKEIKVAQQQTKMQQLGTQATELRTQMAHKETTIAKHEGTIAELGGKLAQAEAKVAELEGTVKRQEAEVAQFQEEKAKWKEELSDNQALSDRYANEKENWSQQLRDARNELDAVKRERGACEERLDELREKYESAEKAHAEAVEDFEHLCCALRNDLNGQLAKQQASLEQDIAALRDQLQKKDMAIQQMREDSAIKSAEFEDLRTSLNEQMNAELAKIRATKDEDIVVLRKSLEEREREMQSLQSECETKVSEKCLELAELQKKAAQEREALQQECQSAQARATSECDERAAEREATAAQIAKLHEAIKERDAQLLEREQEQVAMLGTLGQSMANQRAHVRNLAKQYMSDLLEAEGKHAQEIGGLIMRINK</sequence>
<feature type="coiled-coil region" evidence="1">
    <location>
        <begin position="508"/>
        <end position="970"/>
    </location>
</feature>
<evidence type="ECO:0008006" key="5">
    <source>
        <dbReference type="Google" id="ProtNLM"/>
    </source>
</evidence>
<dbReference type="InterPro" id="IPR015915">
    <property type="entry name" value="Kelch-typ_b-propeller"/>
</dbReference>
<dbReference type="EMBL" id="CAJHUC010000916">
    <property type="protein sequence ID" value="CAD7698916.1"/>
    <property type="molecule type" value="Genomic_DNA"/>
</dbReference>
<dbReference type="Proteomes" id="UP000708148">
    <property type="component" value="Unassembled WGS sequence"/>
</dbReference>
<evidence type="ECO:0000313" key="3">
    <source>
        <dbReference type="EMBL" id="CAD7698916.1"/>
    </source>
</evidence>
<reference evidence="3" key="1">
    <citation type="submission" date="2020-12" db="EMBL/GenBank/DDBJ databases">
        <authorList>
            <person name="Iha C."/>
        </authorList>
    </citation>
    <scope>NUCLEOTIDE SEQUENCE</scope>
</reference>
<name>A0A8S1IYM7_9CHLO</name>
<feature type="region of interest" description="Disordered" evidence="2">
    <location>
        <begin position="375"/>
        <end position="413"/>
    </location>
</feature>
<dbReference type="AlphaFoldDB" id="A0A8S1IYM7"/>
<organism evidence="3 4">
    <name type="scientific">Ostreobium quekettii</name>
    <dbReference type="NCBI Taxonomy" id="121088"/>
    <lineage>
        <taxon>Eukaryota</taxon>
        <taxon>Viridiplantae</taxon>
        <taxon>Chlorophyta</taxon>
        <taxon>core chlorophytes</taxon>
        <taxon>Ulvophyceae</taxon>
        <taxon>TCBD clade</taxon>
        <taxon>Bryopsidales</taxon>
        <taxon>Ostreobineae</taxon>
        <taxon>Ostreobiaceae</taxon>
        <taxon>Ostreobium</taxon>
    </lineage>
</organism>
<proteinExistence type="predicted"/>
<dbReference type="SUPFAM" id="SSF117281">
    <property type="entry name" value="Kelch motif"/>
    <property type="match status" value="1"/>
</dbReference>
<gene>
    <name evidence="3" type="ORF">OSTQU699_LOCUS4275</name>
</gene>
<evidence type="ECO:0000256" key="1">
    <source>
        <dbReference type="SAM" id="Coils"/>
    </source>
</evidence>
<keyword evidence="1" id="KW-0175">Coiled coil</keyword>
<accession>A0A8S1IYM7</accession>
<protein>
    <recommendedName>
        <fullName evidence="5">Kelch repeat-containing protein</fullName>
    </recommendedName>
</protein>
<keyword evidence="4" id="KW-1185">Reference proteome</keyword>
<comment type="caution">
    <text evidence="3">The sequence shown here is derived from an EMBL/GenBank/DDBJ whole genome shotgun (WGS) entry which is preliminary data.</text>
</comment>
<dbReference type="Gene3D" id="2.120.10.80">
    <property type="entry name" value="Kelch-type beta propeller"/>
    <property type="match status" value="3"/>
</dbReference>
<evidence type="ECO:0000256" key="2">
    <source>
        <dbReference type="SAM" id="MobiDB-lite"/>
    </source>
</evidence>
<dbReference type="PANTHER" id="PTHR23244">
    <property type="entry name" value="KELCH REPEAT DOMAIN"/>
    <property type="match status" value="1"/>
</dbReference>
<dbReference type="OrthoDB" id="10251809at2759"/>
<dbReference type="Gene3D" id="1.10.287.1490">
    <property type="match status" value="1"/>
</dbReference>
<dbReference type="Pfam" id="PF24681">
    <property type="entry name" value="Kelch_KLHDC2_KLHL20_DRC7"/>
    <property type="match status" value="1"/>
</dbReference>